<evidence type="ECO:0000313" key="2">
    <source>
        <dbReference type="Proteomes" id="UP000054538"/>
    </source>
</evidence>
<proteinExistence type="predicted"/>
<dbReference type="EMBL" id="KN829899">
    <property type="protein sequence ID" value="KIK73295.1"/>
    <property type="molecule type" value="Genomic_DNA"/>
</dbReference>
<dbReference type="InParanoid" id="A0A0D0D897"/>
<reference evidence="1 2" key="1">
    <citation type="submission" date="2014-04" db="EMBL/GenBank/DDBJ databases">
        <authorList>
            <consortium name="DOE Joint Genome Institute"/>
            <person name="Kuo A."/>
            <person name="Kohler A."/>
            <person name="Jargeat P."/>
            <person name="Nagy L.G."/>
            <person name="Floudas D."/>
            <person name="Copeland A."/>
            <person name="Barry K.W."/>
            <person name="Cichocki N."/>
            <person name="Veneault-Fourrey C."/>
            <person name="LaButti K."/>
            <person name="Lindquist E.A."/>
            <person name="Lipzen A."/>
            <person name="Lundell T."/>
            <person name="Morin E."/>
            <person name="Murat C."/>
            <person name="Sun H."/>
            <person name="Tunlid A."/>
            <person name="Henrissat B."/>
            <person name="Grigoriev I.V."/>
            <person name="Hibbett D.S."/>
            <person name="Martin F."/>
            <person name="Nordberg H.P."/>
            <person name="Cantor M.N."/>
            <person name="Hua S.X."/>
        </authorList>
    </citation>
    <scope>NUCLEOTIDE SEQUENCE [LARGE SCALE GENOMIC DNA]</scope>
    <source>
        <strain evidence="1 2">Ve08.2h10</strain>
    </source>
</reference>
<accession>A0A0D0D897</accession>
<gene>
    <name evidence="1" type="ORF">PAXRUDRAFT_178791</name>
</gene>
<organism evidence="1 2">
    <name type="scientific">Paxillus rubicundulus Ve08.2h10</name>
    <dbReference type="NCBI Taxonomy" id="930991"/>
    <lineage>
        <taxon>Eukaryota</taxon>
        <taxon>Fungi</taxon>
        <taxon>Dikarya</taxon>
        <taxon>Basidiomycota</taxon>
        <taxon>Agaricomycotina</taxon>
        <taxon>Agaricomycetes</taxon>
        <taxon>Agaricomycetidae</taxon>
        <taxon>Boletales</taxon>
        <taxon>Paxilineae</taxon>
        <taxon>Paxillaceae</taxon>
        <taxon>Paxillus</taxon>
    </lineage>
</organism>
<dbReference type="Proteomes" id="UP000054538">
    <property type="component" value="Unassembled WGS sequence"/>
</dbReference>
<protein>
    <submittedName>
        <fullName evidence="1">Unplaced genomic scaffold scaffold_5077, whole genome shotgun sequence</fullName>
    </submittedName>
</protein>
<keyword evidence="2" id="KW-1185">Reference proteome</keyword>
<evidence type="ECO:0000313" key="1">
    <source>
        <dbReference type="EMBL" id="KIK73295.1"/>
    </source>
</evidence>
<reference evidence="2" key="2">
    <citation type="submission" date="2015-01" db="EMBL/GenBank/DDBJ databases">
        <title>Evolutionary Origins and Diversification of the Mycorrhizal Mutualists.</title>
        <authorList>
            <consortium name="DOE Joint Genome Institute"/>
            <consortium name="Mycorrhizal Genomics Consortium"/>
            <person name="Kohler A."/>
            <person name="Kuo A."/>
            <person name="Nagy L.G."/>
            <person name="Floudas D."/>
            <person name="Copeland A."/>
            <person name="Barry K.W."/>
            <person name="Cichocki N."/>
            <person name="Veneault-Fourrey C."/>
            <person name="LaButti K."/>
            <person name="Lindquist E.A."/>
            <person name="Lipzen A."/>
            <person name="Lundell T."/>
            <person name="Morin E."/>
            <person name="Murat C."/>
            <person name="Riley R."/>
            <person name="Ohm R."/>
            <person name="Sun H."/>
            <person name="Tunlid A."/>
            <person name="Henrissat B."/>
            <person name="Grigoriev I.V."/>
            <person name="Hibbett D.S."/>
            <person name="Martin F."/>
        </authorList>
    </citation>
    <scope>NUCLEOTIDE SEQUENCE [LARGE SCALE GENOMIC DNA]</scope>
    <source>
        <strain evidence="2">Ve08.2h10</strain>
    </source>
</reference>
<sequence>MGVHCVIFHGHHLNSTEGGIEVRTSETAPKLQGAKFKHHQSGCKICDKLGEAFTEYLQDEYDPVVDTDNEGDKVSGCKGEKAKMEKNSLRTLILPPYSSLKLPRQKDAIQQIVHEAYGELSNEPHLTGRTDGMSQ</sequence>
<dbReference type="HOGENOM" id="CLU_2171846_0_0_1"/>
<name>A0A0D0D897_9AGAM</name>
<dbReference type="AlphaFoldDB" id="A0A0D0D897"/>